<dbReference type="CDD" id="cd07067">
    <property type="entry name" value="HP_PGM_like"/>
    <property type="match status" value="1"/>
</dbReference>
<comment type="caution">
    <text evidence="2">The sequence shown here is derived from an EMBL/GenBank/DDBJ whole genome shotgun (WGS) entry which is preliminary data.</text>
</comment>
<organism evidence="2 3">
    <name type="scientific">Metallococcus carri</name>
    <dbReference type="NCBI Taxonomy" id="1656884"/>
    <lineage>
        <taxon>Bacteria</taxon>
        <taxon>Bacillati</taxon>
        <taxon>Actinomycetota</taxon>
        <taxon>Actinomycetes</taxon>
        <taxon>Micrococcales</taxon>
        <taxon>Dermacoccaceae</taxon>
        <taxon>Metallococcus</taxon>
    </lineage>
</organism>
<dbReference type="Pfam" id="PF00300">
    <property type="entry name" value="His_Phos_1"/>
    <property type="match status" value="1"/>
</dbReference>
<dbReference type="AlphaFoldDB" id="A0A967AZT3"/>
<dbReference type="SMART" id="SM00855">
    <property type="entry name" value="PGAM"/>
    <property type="match status" value="1"/>
</dbReference>
<dbReference type="EMBL" id="JAAOIV010000002">
    <property type="protein sequence ID" value="NHN54830.1"/>
    <property type="molecule type" value="Genomic_DNA"/>
</dbReference>
<dbReference type="InterPro" id="IPR029033">
    <property type="entry name" value="His_PPase_superfam"/>
</dbReference>
<dbReference type="Proteomes" id="UP000744769">
    <property type="component" value="Unassembled WGS sequence"/>
</dbReference>
<dbReference type="PANTHER" id="PTHR48100:SF2">
    <property type="entry name" value="CONSERVED PROTEIN"/>
    <property type="match status" value="1"/>
</dbReference>
<dbReference type="PANTHER" id="PTHR48100">
    <property type="entry name" value="BROAD-SPECIFICITY PHOSPHATASE YOR283W-RELATED"/>
    <property type="match status" value="1"/>
</dbReference>
<dbReference type="RefSeq" id="WP_166193177.1">
    <property type="nucleotide sequence ID" value="NZ_JAAOIV010000002.1"/>
</dbReference>
<evidence type="ECO:0000313" key="2">
    <source>
        <dbReference type="EMBL" id="NHN54830.1"/>
    </source>
</evidence>
<evidence type="ECO:0000256" key="1">
    <source>
        <dbReference type="SAM" id="MobiDB-lite"/>
    </source>
</evidence>
<dbReference type="Gene3D" id="3.40.50.1240">
    <property type="entry name" value="Phosphoglycerate mutase-like"/>
    <property type="match status" value="1"/>
</dbReference>
<name>A0A967AZT3_9MICO</name>
<dbReference type="InterPro" id="IPR013078">
    <property type="entry name" value="His_Pase_superF_clade-1"/>
</dbReference>
<feature type="region of interest" description="Disordered" evidence="1">
    <location>
        <begin position="211"/>
        <end position="234"/>
    </location>
</feature>
<dbReference type="InterPro" id="IPR022492">
    <property type="entry name" value="Phosphomutase_MSMEG4193_put"/>
</dbReference>
<protein>
    <submittedName>
        <fullName evidence="2">MSMEG_4193 family putative phosphomutase</fullName>
    </submittedName>
</protein>
<dbReference type="InterPro" id="IPR050275">
    <property type="entry name" value="PGM_Phosphatase"/>
</dbReference>
<dbReference type="GO" id="GO:0005737">
    <property type="term" value="C:cytoplasm"/>
    <property type="evidence" value="ECO:0007669"/>
    <property type="project" value="TreeGrafter"/>
</dbReference>
<gene>
    <name evidence="2" type="ORF">G9U51_03405</name>
</gene>
<accession>A0A967AZT3</accession>
<proteinExistence type="predicted"/>
<sequence>MATVLLVRHGRTASNASGTLAGWTEGVGLDEVGRTQVSDLANRLAGIPLVRIVTSPLQRCQETAAALLTGRDLQPLTEEAIGEARYGAWTGRPLKELAKDELWRAVQDHPSGVTFPPSDEFAHESMSAMQQRAVDAIRAHDAAVDAQHGKGAVWAAVSHGDVIKAVLAWAGGTHLDLFQRIVVNPASVSGIRLTAGRPFVLRVNDTGRVDDLVPPAEHAGDTDAAPGGGEGTQG</sequence>
<keyword evidence="3" id="KW-1185">Reference proteome</keyword>
<evidence type="ECO:0000313" key="3">
    <source>
        <dbReference type="Proteomes" id="UP000744769"/>
    </source>
</evidence>
<dbReference type="NCBIfam" id="TIGR03848">
    <property type="entry name" value="MSMEG_4193"/>
    <property type="match status" value="1"/>
</dbReference>
<reference evidence="2" key="1">
    <citation type="submission" date="2020-03" db="EMBL/GenBank/DDBJ databases">
        <title>Draft sequencing of Calidifontibacter sp. DB0510.</title>
        <authorList>
            <person name="Kim D.-U."/>
        </authorList>
    </citation>
    <scope>NUCLEOTIDE SEQUENCE</scope>
    <source>
        <strain evidence="2">DB0510</strain>
    </source>
</reference>
<dbReference type="GO" id="GO:0016791">
    <property type="term" value="F:phosphatase activity"/>
    <property type="evidence" value="ECO:0007669"/>
    <property type="project" value="TreeGrafter"/>
</dbReference>
<dbReference type="SUPFAM" id="SSF53254">
    <property type="entry name" value="Phosphoglycerate mutase-like"/>
    <property type="match status" value="1"/>
</dbReference>